<dbReference type="PANTHER" id="PTHR43377">
    <property type="entry name" value="BILIVERDIN REDUCTASE A"/>
    <property type="match status" value="1"/>
</dbReference>
<reference evidence="4 5" key="1">
    <citation type="journal article" date="2014" name="PLoS Genet.">
        <title>Phylogenetically driven sequencing of extremely halophilic archaea reveals strategies for static and dynamic osmo-response.</title>
        <authorList>
            <person name="Becker E.A."/>
            <person name="Seitzer P.M."/>
            <person name="Tritt A."/>
            <person name="Larsen D."/>
            <person name="Krusor M."/>
            <person name="Yao A.I."/>
            <person name="Wu D."/>
            <person name="Madern D."/>
            <person name="Eisen J.A."/>
            <person name="Darling A.E."/>
            <person name="Facciotti M.T."/>
        </authorList>
    </citation>
    <scope>NUCLEOTIDE SEQUENCE [LARGE SCALE GENOMIC DNA]</scope>
    <source>
        <strain evidence="4 5">DSM 12281</strain>
    </source>
</reference>
<comment type="caution">
    <text evidence="4">The sequence shown here is derived from an EMBL/GenBank/DDBJ whole genome shotgun (WGS) entry which is preliminary data.</text>
</comment>
<dbReference type="Gene3D" id="3.30.360.10">
    <property type="entry name" value="Dihydrodipicolinate Reductase, domain 2"/>
    <property type="match status" value="1"/>
</dbReference>
<dbReference type="InterPro" id="IPR055170">
    <property type="entry name" value="GFO_IDH_MocA-like_dom"/>
</dbReference>
<dbReference type="STRING" id="1230458.C484_10251"/>
<gene>
    <name evidence="4" type="ORF">C484_10251</name>
</gene>
<evidence type="ECO:0000256" key="1">
    <source>
        <dbReference type="SAM" id="MobiDB-lite"/>
    </source>
</evidence>
<evidence type="ECO:0000259" key="2">
    <source>
        <dbReference type="Pfam" id="PF01408"/>
    </source>
</evidence>
<dbReference type="SUPFAM" id="SSF51735">
    <property type="entry name" value="NAD(P)-binding Rossmann-fold domains"/>
    <property type="match status" value="1"/>
</dbReference>
<protein>
    <submittedName>
        <fullName evidence="4">Oxidoreductase</fullName>
    </submittedName>
</protein>
<dbReference type="InterPro" id="IPR036291">
    <property type="entry name" value="NAD(P)-bd_dom_sf"/>
</dbReference>
<feature type="region of interest" description="Disordered" evidence="1">
    <location>
        <begin position="270"/>
        <end position="292"/>
    </location>
</feature>
<evidence type="ECO:0000313" key="4">
    <source>
        <dbReference type="EMBL" id="ELY91872.1"/>
    </source>
</evidence>
<dbReference type="Gene3D" id="3.40.50.720">
    <property type="entry name" value="NAD(P)-binding Rossmann-like Domain"/>
    <property type="match status" value="1"/>
</dbReference>
<feature type="domain" description="Gfo/Idh/MocA-like oxidoreductase N-terminal" evidence="2">
    <location>
        <begin position="8"/>
        <end position="124"/>
    </location>
</feature>
<dbReference type="EMBL" id="AOIL01000034">
    <property type="protein sequence ID" value="ELY91872.1"/>
    <property type="molecule type" value="Genomic_DNA"/>
</dbReference>
<dbReference type="PANTHER" id="PTHR43377:SF1">
    <property type="entry name" value="BILIVERDIN REDUCTASE A"/>
    <property type="match status" value="1"/>
</dbReference>
<sequence length="347" mass="37297">MPTKSPPRVAIVGLGTIGRIHAERILRLDAALAAGTDVSADARELFAGEYDVPTYADHETMLADADIDAVFVCVPNRVHEQVAIDALEHECAVLLEKPLAHSVESAERIAAAAADAEASCVVGFTMRFSNATRRVAALRDEGRLGSVSHVDATYLRRNALPGEGRSWFTDPDLAGGGVAMDLGVHALDLALYLLEYPTVREVTGVTRSEFGDYDVEDSVHALVRCGDDRTISIRVSWRATRSSSKRCIVRGSDVGVEFDVTEPTLEVFDTPVGADESDGRPAGPDETLSVDGDDMHLAEDRAFLATLAGERTALAGTVDDALTVQRVLRAIYDSSDRGEAVRPSEYQ</sequence>
<accession>M0A203</accession>
<proteinExistence type="predicted"/>
<evidence type="ECO:0000259" key="3">
    <source>
        <dbReference type="Pfam" id="PF22725"/>
    </source>
</evidence>
<name>M0A203_9EURY</name>
<feature type="domain" description="GFO/IDH/MocA-like oxidoreductase" evidence="3">
    <location>
        <begin position="133"/>
        <end position="253"/>
    </location>
</feature>
<organism evidence="4 5">
    <name type="scientific">Natrialba taiwanensis DSM 12281</name>
    <dbReference type="NCBI Taxonomy" id="1230458"/>
    <lineage>
        <taxon>Archaea</taxon>
        <taxon>Methanobacteriati</taxon>
        <taxon>Methanobacteriota</taxon>
        <taxon>Stenosarchaea group</taxon>
        <taxon>Halobacteria</taxon>
        <taxon>Halobacteriales</taxon>
        <taxon>Natrialbaceae</taxon>
        <taxon>Natrialba</taxon>
    </lineage>
</organism>
<dbReference type="RefSeq" id="WP_006825802.1">
    <property type="nucleotide sequence ID" value="NZ_AOIL01000034.1"/>
</dbReference>
<dbReference type="PATRIC" id="fig|1230458.4.peg.2064"/>
<dbReference type="GO" id="GO:0000166">
    <property type="term" value="F:nucleotide binding"/>
    <property type="evidence" value="ECO:0007669"/>
    <property type="project" value="InterPro"/>
</dbReference>
<keyword evidence="5" id="KW-1185">Reference proteome</keyword>
<evidence type="ECO:0000313" key="5">
    <source>
        <dbReference type="Proteomes" id="UP000011648"/>
    </source>
</evidence>
<dbReference type="InterPro" id="IPR000683">
    <property type="entry name" value="Gfo/Idh/MocA-like_OxRdtase_N"/>
</dbReference>
<dbReference type="Pfam" id="PF01408">
    <property type="entry name" value="GFO_IDH_MocA"/>
    <property type="match status" value="1"/>
</dbReference>
<dbReference type="Pfam" id="PF22725">
    <property type="entry name" value="GFO_IDH_MocA_C3"/>
    <property type="match status" value="1"/>
</dbReference>
<dbReference type="InterPro" id="IPR051450">
    <property type="entry name" value="Gfo/Idh/MocA_Oxidoreductases"/>
</dbReference>
<dbReference type="Proteomes" id="UP000011648">
    <property type="component" value="Unassembled WGS sequence"/>
</dbReference>
<dbReference type="AlphaFoldDB" id="M0A203"/>
<dbReference type="OrthoDB" id="25239at2157"/>
<dbReference type="SUPFAM" id="SSF55347">
    <property type="entry name" value="Glyceraldehyde-3-phosphate dehydrogenase-like, C-terminal domain"/>
    <property type="match status" value="1"/>
</dbReference>